<name>A0A4R6TYV6_9GAMM</name>
<dbReference type="InterPro" id="IPR041494">
    <property type="entry name" value="PIN7"/>
</dbReference>
<dbReference type="Pfam" id="PF18475">
    <property type="entry name" value="PIN7"/>
    <property type="match status" value="1"/>
</dbReference>
<evidence type="ECO:0000313" key="3">
    <source>
        <dbReference type="Proteomes" id="UP000294575"/>
    </source>
</evidence>
<feature type="domain" description="PIN-like" evidence="1">
    <location>
        <begin position="27"/>
        <end position="132"/>
    </location>
</feature>
<dbReference type="AlphaFoldDB" id="A0A4R6TYV6"/>
<dbReference type="RefSeq" id="WP_101495877.1">
    <property type="nucleotide sequence ID" value="NZ_LNJZ01000003.1"/>
</dbReference>
<dbReference type="Proteomes" id="UP000294575">
    <property type="component" value="Unassembled WGS sequence"/>
</dbReference>
<evidence type="ECO:0000313" key="2">
    <source>
        <dbReference type="EMBL" id="TDQ37229.1"/>
    </source>
</evidence>
<dbReference type="OrthoDB" id="9791898at2"/>
<keyword evidence="3" id="KW-1185">Reference proteome</keyword>
<protein>
    <submittedName>
        <fullName evidence="2">NYN domain-containing protein</fullName>
    </submittedName>
</protein>
<evidence type="ECO:0000259" key="1">
    <source>
        <dbReference type="Pfam" id="PF18475"/>
    </source>
</evidence>
<proteinExistence type="predicted"/>
<sequence length="238" mass="26229">MTQDDLSSTEYGSPVIVEHVKALRILLIDLENCPNHIQELQDSLRDYDKVIICYASTGAKIPLDWLMPLHETISAGHLQIHKMDSIGKNAADFGIFFFAGMLAQQLEAAAEFTIVSDDSDLDHLVSLLEGQGHSVLRKGKEKPVTSPQPIAEPAVVTPVIRDVASGVRLYCEHLERYSGNRPASETTLKNSIRTRMGQNLAMTEAVLEQLIKLKALSFNGSKVVYQSTKISQLAKMAV</sequence>
<gene>
    <name evidence="2" type="ORF">DFQ45_1089</name>
</gene>
<dbReference type="EMBL" id="SNYK01000008">
    <property type="protein sequence ID" value="TDQ37229.1"/>
    <property type="molecule type" value="Genomic_DNA"/>
</dbReference>
<accession>A0A4R6TYV6</accession>
<organism evidence="2 3">
    <name type="scientific">Thiopseudomonas denitrificans</name>
    <dbReference type="NCBI Taxonomy" id="1501432"/>
    <lineage>
        <taxon>Bacteria</taxon>
        <taxon>Pseudomonadati</taxon>
        <taxon>Pseudomonadota</taxon>
        <taxon>Gammaproteobacteria</taxon>
        <taxon>Pseudomonadales</taxon>
        <taxon>Pseudomonadaceae</taxon>
        <taxon>Thiopseudomonas</taxon>
    </lineage>
</organism>
<comment type="caution">
    <text evidence="2">The sequence shown here is derived from an EMBL/GenBank/DDBJ whole genome shotgun (WGS) entry which is preliminary data.</text>
</comment>
<reference evidence="2 3" key="1">
    <citation type="submission" date="2019-03" db="EMBL/GenBank/DDBJ databases">
        <title>Genomic Encyclopedia of Type Strains, Phase IV (KMG-IV): sequencing the most valuable type-strain genomes for metagenomic binning, comparative biology and taxonomic classification.</title>
        <authorList>
            <person name="Goeker M."/>
        </authorList>
    </citation>
    <scope>NUCLEOTIDE SEQUENCE [LARGE SCALE GENOMIC DNA]</scope>
    <source>
        <strain evidence="2 3">DSM 28679</strain>
    </source>
</reference>